<dbReference type="Pfam" id="PF03992">
    <property type="entry name" value="ABM"/>
    <property type="match status" value="1"/>
</dbReference>
<reference evidence="2 3" key="1">
    <citation type="submission" date="2024-01" db="EMBL/GenBank/DDBJ databases">
        <title>Uliginosibacterium soil sp. nov.</title>
        <authorList>
            <person name="Lv Y."/>
        </authorList>
    </citation>
    <scope>NUCLEOTIDE SEQUENCE [LARGE SCALE GENOMIC DNA]</scope>
    <source>
        <strain evidence="2 3">H3</strain>
    </source>
</reference>
<dbReference type="Gene3D" id="3.30.70.100">
    <property type="match status" value="1"/>
</dbReference>
<dbReference type="PANTHER" id="PTHR37811">
    <property type="entry name" value="BLL5343 PROTEIN"/>
    <property type="match status" value="1"/>
</dbReference>
<evidence type="ECO:0000313" key="3">
    <source>
        <dbReference type="Proteomes" id="UP001331561"/>
    </source>
</evidence>
<dbReference type="RefSeq" id="WP_327597264.1">
    <property type="nucleotide sequence ID" value="NZ_JAYXHS010000001.1"/>
</dbReference>
<proteinExistence type="predicted"/>
<feature type="domain" description="ABM" evidence="1">
    <location>
        <begin position="2"/>
        <end position="90"/>
    </location>
</feature>
<organism evidence="2 3">
    <name type="scientific">Uliginosibacterium silvisoli</name>
    <dbReference type="NCBI Taxonomy" id="3114758"/>
    <lineage>
        <taxon>Bacteria</taxon>
        <taxon>Pseudomonadati</taxon>
        <taxon>Pseudomonadota</taxon>
        <taxon>Betaproteobacteria</taxon>
        <taxon>Rhodocyclales</taxon>
        <taxon>Zoogloeaceae</taxon>
        <taxon>Uliginosibacterium</taxon>
    </lineage>
</organism>
<dbReference type="SUPFAM" id="SSF54909">
    <property type="entry name" value="Dimeric alpha+beta barrel"/>
    <property type="match status" value="1"/>
</dbReference>
<dbReference type="GO" id="GO:0004497">
    <property type="term" value="F:monooxygenase activity"/>
    <property type="evidence" value="ECO:0007669"/>
    <property type="project" value="UniProtKB-KW"/>
</dbReference>
<dbReference type="Proteomes" id="UP001331561">
    <property type="component" value="Unassembled WGS sequence"/>
</dbReference>
<keyword evidence="2" id="KW-0503">Monooxygenase</keyword>
<dbReference type="InterPro" id="IPR052936">
    <property type="entry name" value="Jasmonate_Hydroxylase-like"/>
</dbReference>
<evidence type="ECO:0000313" key="2">
    <source>
        <dbReference type="EMBL" id="MEC5384284.1"/>
    </source>
</evidence>
<keyword evidence="2" id="KW-0560">Oxidoreductase</keyword>
<dbReference type="EMBL" id="JAYXHS010000001">
    <property type="protein sequence ID" value="MEC5384284.1"/>
    <property type="molecule type" value="Genomic_DNA"/>
</dbReference>
<accession>A0ABU6JYA3</accession>
<dbReference type="PANTHER" id="PTHR37811:SF2">
    <property type="entry name" value="ABM DOMAIN-CONTAINING PROTEIN"/>
    <property type="match status" value="1"/>
</dbReference>
<protein>
    <submittedName>
        <fullName evidence="2">Antibiotic biosynthesis monooxygenase</fullName>
        <ecNumber evidence="2">1.14.-.-</ecNumber>
    </submittedName>
</protein>
<sequence>MVVVVFRSRIREGADFAALEEAGARMAELARSMPGFISYKDFAAADGEYVSIVEFVDTQTLLAWRNHPEHQAVQARGRREFMSEYRVQVCTPLRDYRFPP</sequence>
<dbReference type="InterPro" id="IPR011008">
    <property type="entry name" value="Dimeric_a/b-barrel"/>
</dbReference>
<evidence type="ECO:0000259" key="1">
    <source>
        <dbReference type="PROSITE" id="PS51725"/>
    </source>
</evidence>
<gene>
    <name evidence="2" type="ORF">VVD49_01045</name>
</gene>
<dbReference type="EC" id="1.14.-.-" evidence="2"/>
<comment type="caution">
    <text evidence="2">The sequence shown here is derived from an EMBL/GenBank/DDBJ whole genome shotgun (WGS) entry which is preliminary data.</text>
</comment>
<dbReference type="PROSITE" id="PS51725">
    <property type="entry name" value="ABM"/>
    <property type="match status" value="1"/>
</dbReference>
<dbReference type="InterPro" id="IPR007138">
    <property type="entry name" value="ABM_dom"/>
</dbReference>
<name>A0ABU6JYA3_9RHOO</name>
<keyword evidence="3" id="KW-1185">Reference proteome</keyword>